<dbReference type="InterPro" id="IPR000835">
    <property type="entry name" value="HTH_MarR-typ"/>
</dbReference>
<feature type="domain" description="HTH marR-type" evidence="1">
    <location>
        <begin position="14"/>
        <end position="71"/>
    </location>
</feature>
<name>B7L7X0_ECO55</name>
<keyword evidence="3" id="KW-1185">Reference proteome</keyword>
<dbReference type="Proteomes" id="UP000000746">
    <property type="component" value="Chromosome"/>
</dbReference>
<proteinExistence type="predicted"/>
<evidence type="ECO:0000259" key="1">
    <source>
        <dbReference type="Pfam" id="PF12802"/>
    </source>
</evidence>
<dbReference type="Pfam" id="PF12802">
    <property type="entry name" value="MarR_2"/>
    <property type="match status" value="1"/>
</dbReference>
<reference evidence="3" key="1">
    <citation type="journal article" date="2009" name="PLoS Genet.">
        <title>Organised genome dynamics in the Escherichia coli species results in highly diverse adaptive paths.</title>
        <authorList>
            <person name="Touchon M."/>
            <person name="Hoede C."/>
            <person name="Tenaillon O."/>
            <person name="Barbe V."/>
            <person name="Baeriswyl S."/>
            <person name="Bidet P."/>
            <person name="Bingen E."/>
            <person name="Bonacorsi S."/>
            <person name="Bouchier C."/>
            <person name="Bouvet O."/>
            <person name="Calteau A."/>
            <person name="Chiapello H."/>
            <person name="Clermont O."/>
            <person name="Cruveiller S."/>
            <person name="Danchin A."/>
            <person name="Diard M."/>
            <person name="Dossat C."/>
            <person name="Karoui M.E."/>
            <person name="Frapy E."/>
            <person name="Garry L."/>
            <person name="Ghigo J.M."/>
            <person name="Gilles A.M."/>
            <person name="Johnson J."/>
            <person name="Le Bouguenec C."/>
            <person name="Lescat M."/>
            <person name="Mangenot S."/>
            <person name="Martinez-Jehanne V."/>
            <person name="Matic I."/>
            <person name="Nassif X."/>
            <person name="Oztas S."/>
            <person name="Petit M.A."/>
            <person name="Pichon C."/>
            <person name="Rouy Z."/>
            <person name="Ruf C.S."/>
            <person name="Schneider D."/>
            <person name="Tourret J."/>
            <person name="Vacherie B."/>
            <person name="Vallenet D."/>
            <person name="Medigue C."/>
            <person name="Rocha E.P.C."/>
            <person name="Denamur E."/>
        </authorList>
    </citation>
    <scope>NUCLEOTIDE SEQUENCE [LARGE SCALE GENOMIC DNA]</scope>
    <source>
        <strain evidence="3">55989 / EAEC</strain>
    </source>
</reference>
<dbReference type="AlphaFoldDB" id="B7L7X0"/>
<dbReference type="GO" id="GO:0003700">
    <property type="term" value="F:DNA-binding transcription factor activity"/>
    <property type="evidence" value="ECO:0007669"/>
    <property type="project" value="InterPro"/>
</dbReference>
<dbReference type="KEGG" id="eck:EC55989_2096"/>
<evidence type="ECO:0000313" key="2">
    <source>
        <dbReference type="EMBL" id="CAU97961.1"/>
    </source>
</evidence>
<dbReference type="InterPro" id="IPR036388">
    <property type="entry name" value="WH-like_DNA-bd_sf"/>
</dbReference>
<dbReference type="Gene3D" id="1.10.10.10">
    <property type="entry name" value="Winged helix-like DNA-binding domain superfamily/Winged helix DNA-binding domain"/>
    <property type="match status" value="1"/>
</dbReference>
<accession>B7L7X0</accession>
<protein>
    <recommendedName>
        <fullName evidence="1">HTH marR-type domain-containing protein</fullName>
    </recommendedName>
</protein>
<sequence length="100" mass="11019">MRHQRGAGKSYQTGTGVTQMTILDYIAANPGCSGGEIAAALNTPTTTINAELRRLWRSGSVIRKERKTGGRFSYQVNPMPFGCSNPLTQMFNQLLREIRA</sequence>
<dbReference type="SUPFAM" id="SSF46785">
    <property type="entry name" value="Winged helix' DNA-binding domain"/>
    <property type="match status" value="1"/>
</dbReference>
<organism evidence="2 3">
    <name type="scientific">Escherichia coli (strain 55989 / EAEC)</name>
    <dbReference type="NCBI Taxonomy" id="585055"/>
    <lineage>
        <taxon>Bacteria</taxon>
        <taxon>Pseudomonadati</taxon>
        <taxon>Pseudomonadota</taxon>
        <taxon>Gammaproteobacteria</taxon>
        <taxon>Enterobacterales</taxon>
        <taxon>Enterobacteriaceae</taxon>
        <taxon>Escherichia</taxon>
    </lineage>
</organism>
<gene>
    <name evidence="2" type="ordered locus">EC55989_2096</name>
</gene>
<dbReference type="HOGENOM" id="CLU_2436141_0_0_6"/>
<dbReference type="InterPro" id="IPR036390">
    <property type="entry name" value="WH_DNA-bd_sf"/>
</dbReference>
<dbReference type="EMBL" id="CU928145">
    <property type="protein sequence ID" value="CAU97961.1"/>
    <property type="molecule type" value="Genomic_DNA"/>
</dbReference>
<evidence type="ECO:0000313" key="3">
    <source>
        <dbReference type="Proteomes" id="UP000000746"/>
    </source>
</evidence>